<protein>
    <submittedName>
        <fullName evidence="1">Uncharacterized protein</fullName>
    </submittedName>
</protein>
<evidence type="ECO:0000313" key="2">
    <source>
        <dbReference type="Proteomes" id="UP000192927"/>
    </source>
</evidence>
<keyword evidence="2" id="KW-1185">Reference proteome</keyword>
<proteinExistence type="predicted"/>
<dbReference type="EMBL" id="FWEW01000483">
    <property type="protein sequence ID" value="SLM34981.1"/>
    <property type="molecule type" value="Genomic_DNA"/>
</dbReference>
<dbReference type="AlphaFoldDB" id="A0A1W5CVX5"/>
<name>A0A1W5CVX5_9LECA</name>
<accession>A0A1W5CVX5</accession>
<evidence type="ECO:0000313" key="1">
    <source>
        <dbReference type="EMBL" id="SLM34981.1"/>
    </source>
</evidence>
<dbReference type="Proteomes" id="UP000192927">
    <property type="component" value="Unassembled WGS sequence"/>
</dbReference>
<organism evidence="1 2">
    <name type="scientific">Lasallia pustulata</name>
    <dbReference type="NCBI Taxonomy" id="136370"/>
    <lineage>
        <taxon>Eukaryota</taxon>
        <taxon>Fungi</taxon>
        <taxon>Dikarya</taxon>
        <taxon>Ascomycota</taxon>
        <taxon>Pezizomycotina</taxon>
        <taxon>Lecanoromycetes</taxon>
        <taxon>OSLEUM clade</taxon>
        <taxon>Umbilicariomycetidae</taxon>
        <taxon>Umbilicariales</taxon>
        <taxon>Umbilicariaceae</taxon>
        <taxon>Lasallia</taxon>
    </lineage>
</organism>
<sequence>MAGPPGAENNGPAQRSEEELTNFIKEAMTAYNEHNFRDYDLWELFTDDFKGWTLQDFRTAIQWHPQFFQPPQGRNEEQLYRNRLLTGYGRELANMVKMYTEELKYTGNGDSLDHKLVIFYDICSRADVPEEAYMKAFPTMLKGLALDFYYTNLATMNWDFSAICQAIINYFEREEY</sequence>
<reference evidence="2" key="1">
    <citation type="submission" date="2017-03" db="EMBL/GenBank/DDBJ databases">
        <authorList>
            <person name="Sharma R."/>
            <person name="Thines M."/>
        </authorList>
    </citation>
    <scope>NUCLEOTIDE SEQUENCE [LARGE SCALE GENOMIC DNA]</scope>
</reference>